<gene>
    <name evidence="1" type="ORF">H4Q32_023753</name>
</gene>
<evidence type="ECO:0000313" key="2">
    <source>
        <dbReference type="Proteomes" id="UP000830375"/>
    </source>
</evidence>
<reference evidence="1 2" key="1">
    <citation type="submission" date="2022-01" db="EMBL/GenBank/DDBJ databases">
        <title>A high-quality chromosome-level genome assembly of rohu carp, Labeo rohita.</title>
        <authorList>
            <person name="Arick M.A. II"/>
            <person name="Hsu C.-Y."/>
            <person name="Magbanua Z."/>
            <person name="Pechanova O."/>
            <person name="Grover C."/>
            <person name="Miller E."/>
            <person name="Thrash A."/>
            <person name="Ezzel L."/>
            <person name="Alam S."/>
            <person name="Benzie J."/>
            <person name="Hamilton M."/>
            <person name="Karsi A."/>
            <person name="Lawrence M.L."/>
            <person name="Peterson D.G."/>
        </authorList>
    </citation>
    <scope>NUCLEOTIDE SEQUENCE [LARGE SCALE GENOMIC DNA]</scope>
    <source>
        <strain evidence="2">BAU-BD-2019</strain>
        <tissue evidence="1">Blood</tissue>
    </source>
</reference>
<name>A0ABQ8MA49_LABRO</name>
<dbReference type="Proteomes" id="UP000830375">
    <property type="component" value="Unassembled WGS sequence"/>
</dbReference>
<organism evidence="1 2">
    <name type="scientific">Labeo rohita</name>
    <name type="common">Indian major carp</name>
    <name type="synonym">Cyprinus rohita</name>
    <dbReference type="NCBI Taxonomy" id="84645"/>
    <lineage>
        <taxon>Eukaryota</taxon>
        <taxon>Metazoa</taxon>
        <taxon>Chordata</taxon>
        <taxon>Craniata</taxon>
        <taxon>Vertebrata</taxon>
        <taxon>Euteleostomi</taxon>
        <taxon>Actinopterygii</taxon>
        <taxon>Neopterygii</taxon>
        <taxon>Teleostei</taxon>
        <taxon>Ostariophysi</taxon>
        <taxon>Cypriniformes</taxon>
        <taxon>Cyprinidae</taxon>
        <taxon>Labeoninae</taxon>
        <taxon>Labeonini</taxon>
        <taxon>Labeo</taxon>
    </lineage>
</organism>
<accession>A0ABQ8MA49</accession>
<protein>
    <submittedName>
        <fullName evidence="1">Histone-lysine N-methyltransferase set-2</fullName>
    </submittedName>
</protein>
<comment type="caution">
    <text evidence="1">The sequence shown here is derived from an EMBL/GenBank/DDBJ whole genome shotgun (WGS) entry which is preliminary data.</text>
</comment>
<evidence type="ECO:0000313" key="1">
    <source>
        <dbReference type="EMBL" id="KAI2659446.1"/>
    </source>
</evidence>
<dbReference type="EMBL" id="JACTAM010000011">
    <property type="protein sequence ID" value="KAI2659446.1"/>
    <property type="molecule type" value="Genomic_DNA"/>
</dbReference>
<proteinExistence type="predicted"/>
<sequence>MDLPAFQFLCMEQDHSLEDHARDFLDLACLTHFLDHSCCVFYYTSLSEWCKARLPANGLKEDFSPFVEPRDQPAVPVHTPATEVELQLVSGHYYEELMDSLTAEDLIDCVGELPVTLKLPPSLPVPPPLLPASSSALSAHPQSMPSGRSDLPWHFQSMCEDPLSLPPASESWTPPRSFSPSAPPWLPPNLPVPPPLIPISSSALSARPQSMPSGRSDLPLHFQSSLRVLDSTSVLQPIGSALAPSSLVSTMARHLTSSTGLPRPVRLCLGQLSTICRLETPPLGFVLSLNPSDSVRLNLPSLQLHCGLPDSSLRLDRLSRQLCRGPSNPLCRPGSPSARLYLGIHLQWLCLHRLSSGYRLPILHHGSSHPRLP</sequence>
<keyword evidence="2" id="KW-1185">Reference proteome</keyword>